<dbReference type="Proteomes" id="UP000265520">
    <property type="component" value="Unassembled WGS sequence"/>
</dbReference>
<name>A0A392S3V4_9FABA</name>
<comment type="caution">
    <text evidence="1">The sequence shown here is derived from an EMBL/GenBank/DDBJ whole genome shotgun (WGS) entry which is preliminary data.</text>
</comment>
<organism evidence="1 2">
    <name type="scientific">Trifolium medium</name>
    <dbReference type="NCBI Taxonomy" id="97028"/>
    <lineage>
        <taxon>Eukaryota</taxon>
        <taxon>Viridiplantae</taxon>
        <taxon>Streptophyta</taxon>
        <taxon>Embryophyta</taxon>
        <taxon>Tracheophyta</taxon>
        <taxon>Spermatophyta</taxon>
        <taxon>Magnoliopsida</taxon>
        <taxon>eudicotyledons</taxon>
        <taxon>Gunneridae</taxon>
        <taxon>Pentapetalae</taxon>
        <taxon>rosids</taxon>
        <taxon>fabids</taxon>
        <taxon>Fabales</taxon>
        <taxon>Fabaceae</taxon>
        <taxon>Papilionoideae</taxon>
        <taxon>50 kb inversion clade</taxon>
        <taxon>NPAAA clade</taxon>
        <taxon>Hologalegina</taxon>
        <taxon>IRL clade</taxon>
        <taxon>Trifolieae</taxon>
        <taxon>Trifolium</taxon>
    </lineage>
</organism>
<evidence type="ECO:0000313" key="1">
    <source>
        <dbReference type="EMBL" id="MCI43369.1"/>
    </source>
</evidence>
<feature type="non-terminal residue" evidence="1">
    <location>
        <position position="58"/>
    </location>
</feature>
<keyword evidence="2" id="KW-1185">Reference proteome</keyword>
<accession>A0A392S3V4</accession>
<sequence length="58" mass="6955">MWCALWAKKYIDEHEKDSRFLIFEKALSRPRTMGLFDYNVSSYADRTPEELEDIHVTT</sequence>
<dbReference type="AlphaFoldDB" id="A0A392S3V4"/>
<dbReference type="EMBL" id="LXQA010316379">
    <property type="protein sequence ID" value="MCI43369.1"/>
    <property type="molecule type" value="Genomic_DNA"/>
</dbReference>
<evidence type="ECO:0000313" key="2">
    <source>
        <dbReference type="Proteomes" id="UP000265520"/>
    </source>
</evidence>
<protein>
    <submittedName>
        <fullName evidence="1">Uncharacterized protein</fullName>
    </submittedName>
</protein>
<proteinExistence type="predicted"/>
<reference evidence="1 2" key="1">
    <citation type="journal article" date="2018" name="Front. Plant Sci.">
        <title>Red Clover (Trifolium pratense) and Zigzag Clover (T. medium) - A Picture of Genomic Similarities and Differences.</title>
        <authorList>
            <person name="Dluhosova J."/>
            <person name="Istvanek J."/>
            <person name="Nedelnik J."/>
            <person name="Repkova J."/>
        </authorList>
    </citation>
    <scope>NUCLEOTIDE SEQUENCE [LARGE SCALE GENOMIC DNA]</scope>
    <source>
        <strain evidence="2">cv. 10/8</strain>
        <tissue evidence="1">Leaf</tissue>
    </source>
</reference>